<evidence type="ECO:0000256" key="1">
    <source>
        <dbReference type="ARBA" id="ARBA00000553"/>
    </source>
</evidence>
<evidence type="ECO:0000256" key="5">
    <source>
        <dbReference type="ARBA" id="ARBA00022801"/>
    </source>
</evidence>
<dbReference type="OrthoDB" id="4279at2"/>
<dbReference type="Proteomes" id="UP000240904">
    <property type="component" value="Unassembled WGS sequence"/>
</dbReference>
<reference evidence="11 12" key="1">
    <citation type="submission" date="2018-03" db="EMBL/GenBank/DDBJ databases">
        <title>Whole genome sequencing of Histamine producing bacteria.</title>
        <authorList>
            <person name="Butler K."/>
        </authorList>
    </citation>
    <scope>NUCLEOTIDE SEQUENCE [LARGE SCALE GENOMIC DNA]</scope>
    <source>
        <strain evidence="11 12">DSM 16190</strain>
    </source>
</reference>
<dbReference type="GO" id="GO:0016787">
    <property type="term" value="F:hydrolase activity"/>
    <property type="evidence" value="ECO:0007669"/>
    <property type="project" value="UniProtKB-KW"/>
</dbReference>
<evidence type="ECO:0000256" key="6">
    <source>
        <dbReference type="ARBA" id="ARBA00022833"/>
    </source>
</evidence>
<dbReference type="GO" id="GO:0017061">
    <property type="term" value="F:S-methyl-5-thioadenosine phosphorylase activity"/>
    <property type="evidence" value="ECO:0007669"/>
    <property type="project" value="UniProtKB-EC"/>
</dbReference>
<protein>
    <recommendedName>
        <fullName evidence="10">Purine nucleoside phosphorylase</fullName>
    </recommendedName>
</protein>
<comment type="similarity">
    <text evidence="2 10">Belongs to the purine nucleoside phosphorylase YfiH/LACC1 family.</text>
</comment>
<comment type="catalytic activity">
    <reaction evidence="8">
        <text>adenosine + phosphate = alpha-D-ribose 1-phosphate + adenine</text>
        <dbReference type="Rhea" id="RHEA:27642"/>
        <dbReference type="ChEBI" id="CHEBI:16335"/>
        <dbReference type="ChEBI" id="CHEBI:16708"/>
        <dbReference type="ChEBI" id="CHEBI:43474"/>
        <dbReference type="ChEBI" id="CHEBI:57720"/>
        <dbReference type="EC" id="2.4.2.1"/>
    </reaction>
    <physiologicalReaction direction="left-to-right" evidence="8">
        <dbReference type="Rhea" id="RHEA:27643"/>
    </physiologicalReaction>
</comment>
<evidence type="ECO:0000256" key="2">
    <source>
        <dbReference type="ARBA" id="ARBA00007353"/>
    </source>
</evidence>
<gene>
    <name evidence="11" type="primary">pgeF</name>
    <name evidence="11" type="ORF">C9I89_21615</name>
</gene>
<evidence type="ECO:0000256" key="3">
    <source>
        <dbReference type="ARBA" id="ARBA00022679"/>
    </source>
</evidence>
<keyword evidence="12" id="KW-1185">Reference proteome</keyword>
<evidence type="ECO:0000256" key="4">
    <source>
        <dbReference type="ARBA" id="ARBA00022723"/>
    </source>
</evidence>
<sequence>MWVIPDWPAPKNVKAVSTIRKGGFSAGPYDGFNLGLHVGDNVEHVQHNRDFLQQELELTLAPAWLNQIHSNRVIELEKPLSAIVDADGSYTQRSGLACAIMTADCLPVLLCDRAGTQVAAVHAGWRGLAGGIIDAALAKFSVPSSEIMVWLGPAIGPTAFEVGGEVREQFMALDPNAEQAFVAYGDKWLANLYLLATQRLHSYGVTLVYGGEHCTFSEPERFYSYRREPVTGRQASLIWLD</sequence>
<dbReference type="CDD" id="cd16833">
    <property type="entry name" value="YfiH"/>
    <property type="match status" value="1"/>
</dbReference>
<keyword evidence="6" id="KW-0862">Zinc</keyword>
<dbReference type="PANTHER" id="PTHR30616:SF2">
    <property type="entry name" value="PURINE NUCLEOSIDE PHOSPHORYLASE LACC1"/>
    <property type="match status" value="1"/>
</dbReference>
<evidence type="ECO:0000256" key="10">
    <source>
        <dbReference type="RuleBase" id="RU361274"/>
    </source>
</evidence>
<dbReference type="Pfam" id="PF02578">
    <property type="entry name" value="Cu-oxidase_4"/>
    <property type="match status" value="1"/>
</dbReference>
<comment type="catalytic activity">
    <reaction evidence="7">
        <text>adenosine + H2O + H(+) = inosine + NH4(+)</text>
        <dbReference type="Rhea" id="RHEA:24408"/>
        <dbReference type="ChEBI" id="CHEBI:15377"/>
        <dbReference type="ChEBI" id="CHEBI:15378"/>
        <dbReference type="ChEBI" id="CHEBI:16335"/>
        <dbReference type="ChEBI" id="CHEBI:17596"/>
        <dbReference type="ChEBI" id="CHEBI:28938"/>
        <dbReference type="EC" id="3.5.4.4"/>
    </reaction>
    <physiologicalReaction direction="left-to-right" evidence="7">
        <dbReference type="Rhea" id="RHEA:24409"/>
    </physiologicalReaction>
</comment>
<keyword evidence="4" id="KW-0479">Metal-binding</keyword>
<accession>A0A2T3MS18</accession>
<evidence type="ECO:0000313" key="12">
    <source>
        <dbReference type="Proteomes" id="UP000240904"/>
    </source>
</evidence>
<dbReference type="InterPro" id="IPR038371">
    <property type="entry name" value="Cu_polyphenol_OxRdtase_sf"/>
</dbReference>
<evidence type="ECO:0000256" key="8">
    <source>
        <dbReference type="ARBA" id="ARBA00048968"/>
    </source>
</evidence>
<comment type="catalytic activity">
    <reaction evidence="9">
        <text>S-methyl-5'-thioadenosine + phosphate = 5-(methylsulfanyl)-alpha-D-ribose 1-phosphate + adenine</text>
        <dbReference type="Rhea" id="RHEA:11852"/>
        <dbReference type="ChEBI" id="CHEBI:16708"/>
        <dbReference type="ChEBI" id="CHEBI:17509"/>
        <dbReference type="ChEBI" id="CHEBI:43474"/>
        <dbReference type="ChEBI" id="CHEBI:58533"/>
        <dbReference type="EC" id="2.4.2.28"/>
    </reaction>
    <physiologicalReaction direction="left-to-right" evidence="9">
        <dbReference type="Rhea" id="RHEA:11853"/>
    </physiologicalReaction>
</comment>
<evidence type="ECO:0000256" key="7">
    <source>
        <dbReference type="ARBA" id="ARBA00047989"/>
    </source>
</evidence>
<dbReference type="NCBIfam" id="TIGR00726">
    <property type="entry name" value="peptidoglycan editing factor PgeF"/>
    <property type="match status" value="1"/>
</dbReference>
<dbReference type="RefSeq" id="WP_107285401.1">
    <property type="nucleotide sequence ID" value="NZ_PYMC01000028.1"/>
</dbReference>
<dbReference type="Gene3D" id="3.60.140.10">
    <property type="entry name" value="CNF1/YfiH-like putative cysteine hydrolases"/>
    <property type="match status" value="1"/>
</dbReference>
<dbReference type="InterPro" id="IPR011324">
    <property type="entry name" value="Cytotoxic_necrot_fac-like_cat"/>
</dbReference>
<dbReference type="GO" id="GO:0005507">
    <property type="term" value="F:copper ion binding"/>
    <property type="evidence" value="ECO:0007669"/>
    <property type="project" value="TreeGrafter"/>
</dbReference>
<comment type="caution">
    <text evidence="11">The sequence shown here is derived from an EMBL/GenBank/DDBJ whole genome shotgun (WGS) entry which is preliminary data.</text>
</comment>
<evidence type="ECO:0000256" key="9">
    <source>
        <dbReference type="ARBA" id="ARBA00049893"/>
    </source>
</evidence>
<organism evidence="11 12">
    <name type="scientific">Photobacterium lipolyticum</name>
    <dbReference type="NCBI Taxonomy" id="266810"/>
    <lineage>
        <taxon>Bacteria</taxon>
        <taxon>Pseudomonadati</taxon>
        <taxon>Pseudomonadota</taxon>
        <taxon>Gammaproteobacteria</taxon>
        <taxon>Vibrionales</taxon>
        <taxon>Vibrionaceae</taxon>
        <taxon>Photobacterium</taxon>
    </lineage>
</organism>
<dbReference type="AlphaFoldDB" id="A0A2T3MS18"/>
<keyword evidence="3" id="KW-0808">Transferase</keyword>
<dbReference type="EMBL" id="PYMC01000028">
    <property type="protein sequence ID" value="PSV99994.1"/>
    <property type="molecule type" value="Genomic_DNA"/>
</dbReference>
<dbReference type="PANTHER" id="PTHR30616">
    <property type="entry name" value="UNCHARACTERIZED PROTEIN YFIH"/>
    <property type="match status" value="1"/>
</dbReference>
<proteinExistence type="inferred from homology"/>
<comment type="catalytic activity">
    <reaction evidence="1">
        <text>inosine + phosphate = alpha-D-ribose 1-phosphate + hypoxanthine</text>
        <dbReference type="Rhea" id="RHEA:27646"/>
        <dbReference type="ChEBI" id="CHEBI:17368"/>
        <dbReference type="ChEBI" id="CHEBI:17596"/>
        <dbReference type="ChEBI" id="CHEBI:43474"/>
        <dbReference type="ChEBI" id="CHEBI:57720"/>
        <dbReference type="EC" id="2.4.2.1"/>
    </reaction>
    <physiologicalReaction direction="left-to-right" evidence="1">
        <dbReference type="Rhea" id="RHEA:27647"/>
    </physiologicalReaction>
</comment>
<keyword evidence="5" id="KW-0378">Hydrolase</keyword>
<evidence type="ECO:0000313" key="11">
    <source>
        <dbReference type="EMBL" id="PSV99994.1"/>
    </source>
</evidence>
<name>A0A2T3MS18_9GAMM</name>
<dbReference type="SUPFAM" id="SSF64438">
    <property type="entry name" value="CNF1/YfiH-like putative cysteine hydrolases"/>
    <property type="match status" value="1"/>
</dbReference>
<dbReference type="InterPro" id="IPR003730">
    <property type="entry name" value="Cu_polyphenol_OxRdtase"/>
</dbReference>